<organism evidence="6 7">
    <name type="scientific">Paraburkholderia humisilvae</name>
    <dbReference type="NCBI Taxonomy" id="627669"/>
    <lineage>
        <taxon>Bacteria</taxon>
        <taxon>Pseudomonadati</taxon>
        <taxon>Pseudomonadota</taxon>
        <taxon>Betaproteobacteria</taxon>
        <taxon>Burkholderiales</taxon>
        <taxon>Burkholderiaceae</taxon>
        <taxon>Paraburkholderia</taxon>
    </lineage>
</organism>
<evidence type="ECO:0000256" key="3">
    <source>
        <dbReference type="ARBA" id="ARBA00023125"/>
    </source>
</evidence>
<dbReference type="GO" id="GO:0003677">
    <property type="term" value="F:DNA binding"/>
    <property type="evidence" value="ECO:0007669"/>
    <property type="project" value="UniProtKB-KW"/>
</dbReference>
<keyword evidence="7" id="KW-1185">Reference proteome</keyword>
<dbReference type="PANTHER" id="PTHR30419:SF8">
    <property type="entry name" value="NITROGEN ASSIMILATION TRANSCRIPTIONAL ACTIVATOR-RELATED"/>
    <property type="match status" value="1"/>
</dbReference>
<keyword evidence="3" id="KW-0238">DNA-binding</keyword>
<evidence type="ECO:0000313" key="7">
    <source>
        <dbReference type="Proteomes" id="UP000494363"/>
    </source>
</evidence>
<dbReference type="GO" id="GO:0005829">
    <property type="term" value="C:cytosol"/>
    <property type="evidence" value="ECO:0007669"/>
    <property type="project" value="TreeGrafter"/>
</dbReference>
<proteinExistence type="inferred from homology"/>
<name>A0A6J5ESU6_9BURK</name>
<dbReference type="AlphaFoldDB" id="A0A6J5ESU6"/>
<gene>
    <name evidence="6" type="primary">hdfR_12</name>
    <name evidence="6" type="ORF">LMG29542_06160</name>
</gene>
<dbReference type="SUPFAM" id="SSF53850">
    <property type="entry name" value="Periplasmic binding protein-like II"/>
    <property type="match status" value="1"/>
</dbReference>
<dbReference type="EMBL" id="CADIKH010000042">
    <property type="protein sequence ID" value="CAB3769620.1"/>
    <property type="molecule type" value="Genomic_DNA"/>
</dbReference>
<dbReference type="InterPro" id="IPR036388">
    <property type="entry name" value="WH-like_DNA-bd_sf"/>
</dbReference>
<dbReference type="PROSITE" id="PS50931">
    <property type="entry name" value="HTH_LYSR"/>
    <property type="match status" value="1"/>
</dbReference>
<evidence type="ECO:0000313" key="6">
    <source>
        <dbReference type="EMBL" id="CAB3769620.1"/>
    </source>
</evidence>
<protein>
    <submittedName>
        <fullName evidence="6">HTH-type transcriptional regulator HdfR</fullName>
    </submittedName>
</protein>
<dbReference type="Gene3D" id="1.10.10.10">
    <property type="entry name" value="Winged helix-like DNA-binding domain superfamily/Winged helix DNA-binding domain"/>
    <property type="match status" value="1"/>
</dbReference>
<dbReference type="PANTHER" id="PTHR30419">
    <property type="entry name" value="HTH-TYPE TRANSCRIPTIONAL REGULATOR YBHD"/>
    <property type="match status" value="1"/>
</dbReference>
<dbReference type="InterPro" id="IPR050950">
    <property type="entry name" value="HTH-type_LysR_regulators"/>
</dbReference>
<dbReference type="SUPFAM" id="SSF46785">
    <property type="entry name" value="Winged helix' DNA-binding domain"/>
    <property type="match status" value="1"/>
</dbReference>
<dbReference type="InterPro" id="IPR000847">
    <property type="entry name" value="LysR_HTH_N"/>
</dbReference>
<accession>A0A6J5ESU6</accession>
<dbReference type="Pfam" id="PF00126">
    <property type="entry name" value="HTH_1"/>
    <property type="match status" value="1"/>
</dbReference>
<dbReference type="InterPro" id="IPR036390">
    <property type="entry name" value="WH_DNA-bd_sf"/>
</dbReference>
<dbReference type="InterPro" id="IPR005119">
    <property type="entry name" value="LysR_subst-bd"/>
</dbReference>
<evidence type="ECO:0000259" key="5">
    <source>
        <dbReference type="PROSITE" id="PS50931"/>
    </source>
</evidence>
<evidence type="ECO:0000256" key="2">
    <source>
        <dbReference type="ARBA" id="ARBA00023015"/>
    </source>
</evidence>
<dbReference type="CDD" id="cd05466">
    <property type="entry name" value="PBP2_LTTR_substrate"/>
    <property type="match status" value="1"/>
</dbReference>
<dbReference type="Proteomes" id="UP000494363">
    <property type="component" value="Unassembled WGS sequence"/>
</dbReference>
<dbReference type="Pfam" id="PF03466">
    <property type="entry name" value="LysR_substrate"/>
    <property type="match status" value="1"/>
</dbReference>
<sequence length="349" mass="38340">MRQYGQSCATRQPAHWLVTRDAAVKRRRQDPRADHVNMDAGFAIQLPGNTMKANVDYQARLFIEIAAHKSLSAAAEALSLTQSGLSRHLASLEEFVGQALFVRHGRGVELTEAGKKLLEIASAAYQLVDNAVLQLRNEHGVTDGSIHVATIHTLSYYFMAEVAARFMAQRPSASVALLGRSSPGVVELVESGRAEIGFAYDSAVASDQLDITPLFEDDMCLVVHENSRFASRSGVDLREESPPLVAFPAGYALRKMLHTKEFNATVTAEVETVDAMLKLVSITNGQCILPLLIPEKILQEYQLVRVKIEQPLMRRLIVGLTRRGRPLSAMTSLMLDIARESAPKVALHS</sequence>
<keyword evidence="4" id="KW-0804">Transcription</keyword>
<feature type="domain" description="HTH lysR-type" evidence="5">
    <location>
        <begin position="58"/>
        <end position="111"/>
    </location>
</feature>
<dbReference type="Gene3D" id="3.40.190.290">
    <property type="match status" value="1"/>
</dbReference>
<reference evidence="6 7" key="1">
    <citation type="submission" date="2020-04" db="EMBL/GenBank/DDBJ databases">
        <authorList>
            <person name="De Canck E."/>
        </authorList>
    </citation>
    <scope>NUCLEOTIDE SEQUENCE [LARGE SCALE GENOMIC DNA]</scope>
    <source>
        <strain evidence="6 7">LMG 29542</strain>
    </source>
</reference>
<dbReference type="GO" id="GO:0003700">
    <property type="term" value="F:DNA-binding transcription factor activity"/>
    <property type="evidence" value="ECO:0007669"/>
    <property type="project" value="InterPro"/>
</dbReference>
<keyword evidence="2" id="KW-0805">Transcription regulation</keyword>
<comment type="similarity">
    <text evidence="1">Belongs to the LysR transcriptional regulatory family.</text>
</comment>
<dbReference type="PRINTS" id="PR00039">
    <property type="entry name" value="HTHLYSR"/>
</dbReference>
<evidence type="ECO:0000256" key="1">
    <source>
        <dbReference type="ARBA" id="ARBA00009437"/>
    </source>
</evidence>
<evidence type="ECO:0000256" key="4">
    <source>
        <dbReference type="ARBA" id="ARBA00023163"/>
    </source>
</evidence>